<reference evidence="2 3" key="1">
    <citation type="submission" date="2021-03" db="EMBL/GenBank/DDBJ databases">
        <title>Enterococcal diversity collection.</title>
        <authorList>
            <person name="Gilmore M.S."/>
            <person name="Schwartzman J."/>
            <person name="Van Tyne D."/>
            <person name="Martin M."/>
            <person name="Earl A.M."/>
            <person name="Manson A.L."/>
            <person name="Straub T."/>
            <person name="Salamzade R."/>
            <person name="Saavedra J."/>
            <person name="Lebreton F."/>
            <person name="Prichula J."/>
            <person name="Schaufler K."/>
            <person name="Gaca A."/>
            <person name="Sgardioli B."/>
            <person name="Wagenaar J."/>
            <person name="Strong T."/>
        </authorList>
    </citation>
    <scope>NUCLEOTIDE SEQUENCE [LARGE SCALE GENOMIC DNA]</scope>
    <source>
        <strain evidence="2 3">DIV0080</strain>
    </source>
</reference>
<dbReference type="Pfam" id="PF13460">
    <property type="entry name" value="NAD_binding_10"/>
    <property type="match status" value="1"/>
</dbReference>
<dbReference type="PANTHER" id="PTHR43355:SF2">
    <property type="entry name" value="FLAVIN REDUCTASE (NADPH)"/>
    <property type="match status" value="1"/>
</dbReference>
<gene>
    <name evidence="2" type="ORF">DOK76_06850</name>
</gene>
<dbReference type="EMBL" id="JAFLVX010000018">
    <property type="protein sequence ID" value="MBO0476782.1"/>
    <property type="molecule type" value="Genomic_DNA"/>
</dbReference>
<feature type="domain" description="NAD(P)-binding" evidence="1">
    <location>
        <begin position="8"/>
        <end position="196"/>
    </location>
</feature>
<keyword evidence="3" id="KW-1185">Reference proteome</keyword>
<accession>A0ABS3HSQ8</accession>
<evidence type="ECO:0000313" key="2">
    <source>
        <dbReference type="EMBL" id="MBO0476782.1"/>
    </source>
</evidence>
<dbReference type="InterPro" id="IPR016040">
    <property type="entry name" value="NAD(P)-bd_dom"/>
</dbReference>
<evidence type="ECO:0000259" key="1">
    <source>
        <dbReference type="Pfam" id="PF13460"/>
    </source>
</evidence>
<proteinExistence type="predicted"/>
<dbReference type="PANTHER" id="PTHR43355">
    <property type="entry name" value="FLAVIN REDUCTASE (NADPH)"/>
    <property type="match status" value="1"/>
</dbReference>
<name>A0ABS3HSQ8_9ENTE</name>
<dbReference type="InterPro" id="IPR051606">
    <property type="entry name" value="Polyketide_Oxido-like"/>
</dbReference>
<dbReference type="Gene3D" id="3.40.50.720">
    <property type="entry name" value="NAD(P)-binding Rossmann-like Domain"/>
    <property type="match status" value="1"/>
</dbReference>
<dbReference type="SUPFAM" id="SSF51735">
    <property type="entry name" value="NAD(P)-binding Rossmann-fold domains"/>
    <property type="match status" value="1"/>
</dbReference>
<dbReference type="InterPro" id="IPR036291">
    <property type="entry name" value="NAD(P)-bd_dom_sf"/>
</dbReference>
<dbReference type="RefSeq" id="WP_206966125.1">
    <property type="nucleotide sequence ID" value="NZ_JAFLVX010000018.1"/>
</dbReference>
<dbReference type="CDD" id="cd05244">
    <property type="entry name" value="BVR-B_like_SDR_a"/>
    <property type="match status" value="1"/>
</dbReference>
<protein>
    <submittedName>
        <fullName evidence="2">NAD(P)-dependent oxidoreductase</fullName>
    </submittedName>
</protein>
<sequence length="209" mass="22971">MKIGIIAASGKAGSTLLEEAIKRGHDVTAIVRNKEKLQNKEVAFIEKDLFDLTSLDLAGFDVIINAFNAPQDKPNLHVTSLAHLTSILKDSDTRLVVVGGAGSLYINKEHSLQLKDGKDFPDAFKPTAIAMSEALANLRLVTDVNWLYLSPAAFFNPEGERTGHYTLTGEEFTTNEKGESVISYQDYAVALLDQIETNTDNQVRVSVRY</sequence>
<organism evidence="2 3">
    <name type="scientific">Candidatus Vagococcus giribetii</name>
    <dbReference type="NCBI Taxonomy" id="2230876"/>
    <lineage>
        <taxon>Bacteria</taxon>
        <taxon>Bacillati</taxon>
        <taxon>Bacillota</taxon>
        <taxon>Bacilli</taxon>
        <taxon>Lactobacillales</taxon>
        <taxon>Enterococcaceae</taxon>
        <taxon>Vagococcus</taxon>
    </lineage>
</organism>
<comment type="caution">
    <text evidence="2">The sequence shown here is derived from an EMBL/GenBank/DDBJ whole genome shotgun (WGS) entry which is preliminary data.</text>
</comment>
<evidence type="ECO:0000313" key="3">
    <source>
        <dbReference type="Proteomes" id="UP000664857"/>
    </source>
</evidence>
<dbReference type="Proteomes" id="UP000664857">
    <property type="component" value="Unassembled WGS sequence"/>
</dbReference>